<dbReference type="PANTHER" id="PTHR42973:SF39">
    <property type="entry name" value="FAD-BINDING PCMH-TYPE DOMAIN-CONTAINING PROTEIN"/>
    <property type="match status" value="1"/>
</dbReference>
<dbReference type="InterPro" id="IPR016166">
    <property type="entry name" value="FAD-bd_PCMH"/>
</dbReference>
<evidence type="ECO:0000256" key="5">
    <source>
        <dbReference type="ARBA" id="ARBA00023002"/>
    </source>
</evidence>
<evidence type="ECO:0000256" key="2">
    <source>
        <dbReference type="ARBA" id="ARBA00005466"/>
    </source>
</evidence>
<dbReference type="GeneID" id="31001939"/>
<name>A0A225B5H8_TALAT</name>
<keyword evidence="8" id="KW-1185">Reference proteome</keyword>
<comment type="caution">
    <text evidence="7">The sequence shown here is derived from an EMBL/GenBank/DDBJ whole genome shotgun (WGS) entry which is preliminary data.</text>
</comment>
<evidence type="ECO:0000256" key="1">
    <source>
        <dbReference type="ARBA" id="ARBA00001974"/>
    </source>
</evidence>
<reference evidence="7 8" key="1">
    <citation type="submission" date="2015-06" db="EMBL/GenBank/DDBJ databases">
        <title>Talaromyces atroroseus IBT 11181 draft genome.</title>
        <authorList>
            <person name="Rasmussen K.B."/>
            <person name="Rasmussen S."/>
            <person name="Petersen B."/>
            <person name="Sicheritz-Ponten T."/>
            <person name="Mortensen U.H."/>
            <person name="Thrane U."/>
        </authorList>
    </citation>
    <scope>NUCLEOTIDE SEQUENCE [LARGE SCALE GENOMIC DNA]</scope>
    <source>
        <strain evidence="7 8">IBT 11181</strain>
    </source>
</reference>
<keyword evidence="4" id="KW-0274">FAD</keyword>
<dbReference type="PROSITE" id="PS51387">
    <property type="entry name" value="FAD_PCMH"/>
    <property type="match status" value="1"/>
</dbReference>
<dbReference type="InterPro" id="IPR006094">
    <property type="entry name" value="Oxid_FAD_bind_N"/>
</dbReference>
<dbReference type="Proteomes" id="UP000214365">
    <property type="component" value="Unassembled WGS sequence"/>
</dbReference>
<dbReference type="GO" id="GO:0071949">
    <property type="term" value="F:FAD binding"/>
    <property type="evidence" value="ECO:0007669"/>
    <property type="project" value="InterPro"/>
</dbReference>
<dbReference type="Pfam" id="PF01565">
    <property type="entry name" value="FAD_binding_4"/>
    <property type="match status" value="1"/>
</dbReference>
<organism evidence="7 8">
    <name type="scientific">Talaromyces atroroseus</name>
    <dbReference type="NCBI Taxonomy" id="1441469"/>
    <lineage>
        <taxon>Eukaryota</taxon>
        <taxon>Fungi</taxon>
        <taxon>Dikarya</taxon>
        <taxon>Ascomycota</taxon>
        <taxon>Pezizomycotina</taxon>
        <taxon>Eurotiomycetes</taxon>
        <taxon>Eurotiomycetidae</taxon>
        <taxon>Eurotiales</taxon>
        <taxon>Trichocomaceae</taxon>
        <taxon>Talaromyces</taxon>
        <taxon>Talaromyces sect. Trachyspermi</taxon>
    </lineage>
</organism>
<keyword evidence="3" id="KW-0285">Flavoprotein</keyword>
<dbReference type="GO" id="GO:0016491">
    <property type="term" value="F:oxidoreductase activity"/>
    <property type="evidence" value="ECO:0007669"/>
    <property type="project" value="UniProtKB-KW"/>
</dbReference>
<keyword evidence="5" id="KW-0560">Oxidoreductase</keyword>
<proteinExistence type="inferred from homology"/>
<evidence type="ECO:0000256" key="4">
    <source>
        <dbReference type="ARBA" id="ARBA00022827"/>
    </source>
</evidence>
<evidence type="ECO:0000313" key="8">
    <source>
        <dbReference type="Proteomes" id="UP000214365"/>
    </source>
</evidence>
<dbReference type="PANTHER" id="PTHR42973">
    <property type="entry name" value="BINDING OXIDOREDUCTASE, PUTATIVE (AFU_ORTHOLOGUE AFUA_1G17690)-RELATED"/>
    <property type="match status" value="1"/>
</dbReference>
<feature type="domain" description="FAD-binding PCMH-type" evidence="6">
    <location>
        <begin position="1"/>
        <end position="149"/>
    </location>
</feature>
<dbReference type="OrthoDB" id="9983560at2759"/>
<gene>
    <name evidence="7" type="ORF">UA08_02184</name>
</gene>
<dbReference type="SUPFAM" id="SSF56176">
    <property type="entry name" value="FAD-binding/transporter-associated domain-like"/>
    <property type="match status" value="1"/>
</dbReference>
<dbReference type="InterPro" id="IPR016169">
    <property type="entry name" value="FAD-bd_PCMH_sub2"/>
</dbReference>
<comment type="cofactor">
    <cofactor evidence="1">
        <name>FAD</name>
        <dbReference type="ChEBI" id="CHEBI:57692"/>
    </cofactor>
</comment>
<dbReference type="STRING" id="1441469.A0A225B5H8"/>
<evidence type="ECO:0000313" key="7">
    <source>
        <dbReference type="EMBL" id="OKL62125.1"/>
    </source>
</evidence>
<comment type="similarity">
    <text evidence="2">Belongs to the oxygen-dependent FAD-linked oxidoreductase family.</text>
</comment>
<dbReference type="Gene3D" id="3.30.465.10">
    <property type="match status" value="1"/>
</dbReference>
<dbReference type="EMBL" id="LFMY01000003">
    <property type="protein sequence ID" value="OKL62125.1"/>
    <property type="molecule type" value="Genomic_DNA"/>
</dbReference>
<accession>A0A225B5H8</accession>
<protein>
    <recommendedName>
        <fullName evidence="6">FAD-binding PCMH-type domain-containing protein</fullName>
    </recommendedName>
</protein>
<dbReference type="InterPro" id="IPR036318">
    <property type="entry name" value="FAD-bd_PCMH-like_sf"/>
</dbReference>
<dbReference type="RefSeq" id="XP_020122246.1">
    <property type="nucleotide sequence ID" value="XM_020264748.1"/>
</dbReference>
<dbReference type="AlphaFoldDB" id="A0A225B5H8"/>
<evidence type="ECO:0000259" key="6">
    <source>
        <dbReference type="PROSITE" id="PS51387"/>
    </source>
</evidence>
<evidence type="ECO:0000256" key="3">
    <source>
        <dbReference type="ARBA" id="ARBA00022630"/>
    </source>
</evidence>
<dbReference type="InterPro" id="IPR050416">
    <property type="entry name" value="FAD-linked_Oxidoreductase"/>
</dbReference>
<sequence>MRRRRQDCRNNIIASPSQALKRIDVGTLSILLGHEFHEPANFSINSTVGAGVSIYDAYKYAQSNNGIVVGGNCPTVFLAGGYTQGGHGPLASKYGLAVDQVFEREVVTSDGSPLTASPMQNSDLYWALSGSGGGAYGVVVSLTVKVHPQEAAAAATLSFAVPNMTTGLDDFGQQPKRLSSHCQAWLTLDCTSDGFLGRATSSLLKKADIPYQYISQSFPTWLQSYEAFILPSANVSNAIIGSRLIPRSVIERQVEDFISALQIIA</sequence>